<proteinExistence type="predicted"/>
<dbReference type="Proteomes" id="UP001589605">
    <property type="component" value="Unassembled WGS sequence"/>
</dbReference>
<keyword evidence="3" id="KW-1185">Reference proteome</keyword>
<dbReference type="RefSeq" id="WP_382382771.1">
    <property type="nucleotide sequence ID" value="NZ_JBHMEZ010000011.1"/>
</dbReference>
<evidence type="ECO:0000313" key="3">
    <source>
        <dbReference type="Proteomes" id="UP001589605"/>
    </source>
</evidence>
<keyword evidence="1" id="KW-0472">Membrane</keyword>
<organism evidence="2 3">
    <name type="scientific">Formosa undariae</name>
    <dbReference type="NCBI Taxonomy" id="1325436"/>
    <lineage>
        <taxon>Bacteria</taxon>
        <taxon>Pseudomonadati</taxon>
        <taxon>Bacteroidota</taxon>
        <taxon>Flavobacteriia</taxon>
        <taxon>Flavobacteriales</taxon>
        <taxon>Flavobacteriaceae</taxon>
        <taxon>Formosa</taxon>
    </lineage>
</organism>
<sequence>MTNNNRKSIWESAFDTRTAFAKTISLIVIPVLLLIFISEKVAKYNDSCISWFEYRKTKKTEIKKEKPIRFEHKNGHYAIYFTNDRIIYTCDGYRKIDNDILSKKISKTKDSELIRIYDENDVEIDSFVTDWTNWIGWN</sequence>
<dbReference type="EMBL" id="JBHMEZ010000011">
    <property type="protein sequence ID" value="MFB9053586.1"/>
    <property type="molecule type" value="Genomic_DNA"/>
</dbReference>
<evidence type="ECO:0000256" key="1">
    <source>
        <dbReference type="SAM" id="Phobius"/>
    </source>
</evidence>
<keyword evidence="1" id="KW-0812">Transmembrane</keyword>
<reference evidence="2 3" key="1">
    <citation type="submission" date="2024-09" db="EMBL/GenBank/DDBJ databases">
        <authorList>
            <person name="Sun Q."/>
            <person name="Mori K."/>
        </authorList>
    </citation>
    <scope>NUCLEOTIDE SEQUENCE [LARGE SCALE GENOMIC DNA]</scope>
    <source>
        <strain evidence="2 3">CECT 8286</strain>
    </source>
</reference>
<name>A0ABV5F2C0_9FLAO</name>
<keyword evidence="1" id="KW-1133">Transmembrane helix</keyword>
<evidence type="ECO:0000313" key="2">
    <source>
        <dbReference type="EMBL" id="MFB9053586.1"/>
    </source>
</evidence>
<protein>
    <submittedName>
        <fullName evidence="2">Uncharacterized protein</fullName>
    </submittedName>
</protein>
<gene>
    <name evidence="2" type="ORF">ACFFVB_10910</name>
</gene>
<comment type="caution">
    <text evidence="2">The sequence shown here is derived from an EMBL/GenBank/DDBJ whole genome shotgun (WGS) entry which is preliminary data.</text>
</comment>
<accession>A0ABV5F2C0</accession>
<feature type="transmembrane region" description="Helical" evidence="1">
    <location>
        <begin position="20"/>
        <end position="37"/>
    </location>
</feature>